<feature type="domain" description="Aminotransferase class V" evidence="11">
    <location>
        <begin position="4"/>
        <end position="382"/>
    </location>
</feature>
<evidence type="ECO:0000256" key="8">
    <source>
        <dbReference type="ARBA" id="ARBA00023014"/>
    </source>
</evidence>
<dbReference type="InterPro" id="IPR000192">
    <property type="entry name" value="Aminotrans_V_dom"/>
</dbReference>
<comment type="similarity">
    <text evidence="2">Belongs to the class-V pyridoxal-phosphate-dependent aminotransferase family. NifS/IscS subfamily.</text>
</comment>
<dbReference type="InterPro" id="IPR020578">
    <property type="entry name" value="Aminotrans_V_PyrdxlP_BS"/>
</dbReference>
<comment type="cofactor">
    <cofactor evidence="1 10">
        <name>pyridoxal 5'-phosphate</name>
        <dbReference type="ChEBI" id="CHEBI:597326"/>
    </cofactor>
</comment>
<dbReference type="NCBIfam" id="NF002806">
    <property type="entry name" value="PRK02948.1"/>
    <property type="match status" value="1"/>
</dbReference>
<evidence type="ECO:0000259" key="11">
    <source>
        <dbReference type="Pfam" id="PF00266"/>
    </source>
</evidence>
<organism evidence="12 13">
    <name type="scientific">candidate division CPR2 bacterium GW2011_GWC1_41_48</name>
    <dbReference type="NCBI Taxonomy" id="1618344"/>
    <lineage>
        <taxon>Bacteria</taxon>
        <taxon>Bacteria division CPR2</taxon>
    </lineage>
</organism>
<dbReference type="EMBL" id="LCBL01000003">
    <property type="protein sequence ID" value="KKS09075.1"/>
    <property type="molecule type" value="Genomic_DNA"/>
</dbReference>
<dbReference type="Gene3D" id="3.90.1150.10">
    <property type="entry name" value="Aspartate Aminotransferase, domain 1"/>
    <property type="match status" value="1"/>
</dbReference>
<evidence type="ECO:0000256" key="1">
    <source>
        <dbReference type="ARBA" id="ARBA00001933"/>
    </source>
</evidence>
<comment type="caution">
    <text evidence="12">The sequence shown here is derived from an EMBL/GenBank/DDBJ whole genome shotgun (WGS) entry which is preliminary data.</text>
</comment>
<gene>
    <name evidence="12" type="ORF">UU65_C0003G0130</name>
</gene>
<evidence type="ECO:0000256" key="2">
    <source>
        <dbReference type="ARBA" id="ARBA00006490"/>
    </source>
</evidence>
<evidence type="ECO:0000256" key="6">
    <source>
        <dbReference type="ARBA" id="ARBA00022898"/>
    </source>
</evidence>
<evidence type="ECO:0000256" key="4">
    <source>
        <dbReference type="ARBA" id="ARBA00022679"/>
    </source>
</evidence>
<keyword evidence="8" id="KW-0411">Iron-sulfur</keyword>
<evidence type="ECO:0000256" key="7">
    <source>
        <dbReference type="ARBA" id="ARBA00023004"/>
    </source>
</evidence>
<dbReference type="PATRIC" id="fig|1618344.3.peg.789"/>
<keyword evidence="4" id="KW-0808">Transferase</keyword>
<evidence type="ECO:0000256" key="5">
    <source>
        <dbReference type="ARBA" id="ARBA00022723"/>
    </source>
</evidence>
<evidence type="ECO:0000313" key="13">
    <source>
        <dbReference type="Proteomes" id="UP000033869"/>
    </source>
</evidence>
<evidence type="ECO:0000256" key="10">
    <source>
        <dbReference type="RuleBase" id="RU004504"/>
    </source>
</evidence>
<dbReference type="Pfam" id="PF00266">
    <property type="entry name" value="Aminotran_5"/>
    <property type="match status" value="1"/>
</dbReference>
<evidence type="ECO:0000256" key="3">
    <source>
        <dbReference type="ARBA" id="ARBA00012239"/>
    </source>
</evidence>
<dbReference type="PANTHER" id="PTHR11601:SF34">
    <property type="entry name" value="CYSTEINE DESULFURASE"/>
    <property type="match status" value="1"/>
</dbReference>
<keyword evidence="6" id="KW-0663">Pyridoxal phosphate</keyword>
<keyword evidence="7" id="KW-0408">Iron</keyword>
<dbReference type="PANTHER" id="PTHR11601">
    <property type="entry name" value="CYSTEINE DESULFURYLASE FAMILY MEMBER"/>
    <property type="match status" value="1"/>
</dbReference>
<dbReference type="EC" id="2.8.1.7" evidence="3"/>
<keyword evidence="5" id="KW-0479">Metal-binding</keyword>
<dbReference type="FunFam" id="3.40.640.10:FF:000084">
    <property type="entry name" value="IscS-like cysteine desulfurase"/>
    <property type="match status" value="1"/>
</dbReference>
<dbReference type="PROSITE" id="PS00595">
    <property type="entry name" value="AA_TRANSFER_CLASS_5"/>
    <property type="match status" value="1"/>
</dbReference>
<dbReference type="Gene3D" id="1.10.260.50">
    <property type="match status" value="1"/>
</dbReference>
<dbReference type="Gene3D" id="3.40.640.10">
    <property type="entry name" value="Type I PLP-dependent aspartate aminotransferase-like (Major domain)"/>
    <property type="match status" value="1"/>
</dbReference>
<name>A0A0G0W7W6_UNCC2</name>
<dbReference type="PIRSF" id="PIRSF005572">
    <property type="entry name" value="NifS"/>
    <property type="match status" value="1"/>
</dbReference>
<sequence length="401" mass="44004">MKPIYFDHSATTPLDKSVLKDMEPFFCDKFGNASSLHSFGQEAKAALEGARMQVANILNCQEKEVVFTSGGTESNNLALRGVVFGLLKKGHKKPMHIITTKIEHHAVLHTTEQLEEIFGFQVTYLDVDQNGLVDSKKLKDAIKENTALISVMYANNEVGTVEPLSEIAEVIKKTRDERKEKGVKLPIYFHTDAVQAASYLDLDVKKLGVDIMSLSGHKFYGPKGTGVLYVRKGTIIEATQTGGGHEENIRSGTENVPGIMGLAAALQLAEDEKKENASKVASLRDYLIRELPKKVSDVRLTGHPVRRLPNIASFLIDGIEGESMLINLDLKGIAISTGSACSSGSLEPSHVLKSLHFPLEKIHGSLRISLGKENTKEEIDYFLEVFPPIVEKLRNITGGIL</sequence>
<dbReference type="SUPFAM" id="SSF53383">
    <property type="entry name" value="PLP-dependent transferases"/>
    <property type="match status" value="1"/>
</dbReference>
<reference evidence="12 13" key="1">
    <citation type="journal article" date="2015" name="Nature">
        <title>rRNA introns, odd ribosomes, and small enigmatic genomes across a large radiation of phyla.</title>
        <authorList>
            <person name="Brown C.T."/>
            <person name="Hug L.A."/>
            <person name="Thomas B.C."/>
            <person name="Sharon I."/>
            <person name="Castelle C.J."/>
            <person name="Singh A."/>
            <person name="Wilkins M.J."/>
            <person name="Williams K.H."/>
            <person name="Banfield J.F."/>
        </authorList>
    </citation>
    <scope>NUCLEOTIDE SEQUENCE [LARGE SCALE GENOMIC DNA]</scope>
</reference>
<evidence type="ECO:0000256" key="9">
    <source>
        <dbReference type="ARBA" id="ARBA00050776"/>
    </source>
</evidence>
<comment type="catalytic activity">
    <reaction evidence="9">
        <text>(sulfur carrier)-H + L-cysteine = (sulfur carrier)-SH + L-alanine</text>
        <dbReference type="Rhea" id="RHEA:43892"/>
        <dbReference type="Rhea" id="RHEA-COMP:14737"/>
        <dbReference type="Rhea" id="RHEA-COMP:14739"/>
        <dbReference type="ChEBI" id="CHEBI:29917"/>
        <dbReference type="ChEBI" id="CHEBI:35235"/>
        <dbReference type="ChEBI" id="CHEBI:57972"/>
        <dbReference type="ChEBI" id="CHEBI:64428"/>
        <dbReference type="EC" id="2.8.1.7"/>
    </reaction>
</comment>
<proteinExistence type="inferred from homology"/>
<dbReference type="GO" id="GO:0031071">
    <property type="term" value="F:cysteine desulfurase activity"/>
    <property type="evidence" value="ECO:0007669"/>
    <property type="project" value="UniProtKB-EC"/>
</dbReference>
<dbReference type="InterPro" id="IPR016454">
    <property type="entry name" value="Cysteine_dSase"/>
</dbReference>
<dbReference type="InterPro" id="IPR015422">
    <property type="entry name" value="PyrdxlP-dep_Trfase_small"/>
</dbReference>
<dbReference type="InterPro" id="IPR015424">
    <property type="entry name" value="PyrdxlP-dep_Trfase"/>
</dbReference>
<dbReference type="AlphaFoldDB" id="A0A0G0W7W6"/>
<protein>
    <recommendedName>
        <fullName evidence="3">cysteine desulfurase</fullName>
        <ecNumber evidence="3">2.8.1.7</ecNumber>
    </recommendedName>
</protein>
<evidence type="ECO:0000313" key="12">
    <source>
        <dbReference type="EMBL" id="KKS09075.1"/>
    </source>
</evidence>
<dbReference type="Proteomes" id="UP000033869">
    <property type="component" value="Unassembled WGS sequence"/>
</dbReference>
<accession>A0A0G0W7W6</accession>
<dbReference type="GO" id="GO:0046872">
    <property type="term" value="F:metal ion binding"/>
    <property type="evidence" value="ECO:0007669"/>
    <property type="project" value="UniProtKB-KW"/>
</dbReference>
<dbReference type="GO" id="GO:0051536">
    <property type="term" value="F:iron-sulfur cluster binding"/>
    <property type="evidence" value="ECO:0007669"/>
    <property type="project" value="UniProtKB-KW"/>
</dbReference>
<dbReference type="InterPro" id="IPR015421">
    <property type="entry name" value="PyrdxlP-dep_Trfase_major"/>
</dbReference>